<reference evidence="5" key="1">
    <citation type="journal article" date="2015" name="Proc. Natl. Acad. Sci. U.S.A.">
        <title>Genome sequence of the Asian Tiger mosquito, Aedes albopictus, reveals insights into its biology, genetics, and evolution.</title>
        <authorList>
            <person name="Chen X.G."/>
            <person name="Jiang X."/>
            <person name="Gu J."/>
            <person name="Xu M."/>
            <person name="Wu Y."/>
            <person name="Deng Y."/>
            <person name="Zhang C."/>
            <person name="Bonizzoni M."/>
            <person name="Dermauw W."/>
            <person name="Vontas J."/>
            <person name="Armbruster P."/>
            <person name="Huang X."/>
            <person name="Yang Y."/>
            <person name="Zhang H."/>
            <person name="He W."/>
            <person name="Peng H."/>
            <person name="Liu Y."/>
            <person name="Wu K."/>
            <person name="Chen J."/>
            <person name="Lirakis M."/>
            <person name="Topalis P."/>
            <person name="Van Leeuwen T."/>
            <person name="Hall A.B."/>
            <person name="Jiang X."/>
            <person name="Thorpe C."/>
            <person name="Mueller R.L."/>
            <person name="Sun C."/>
            <person name="Waterhouse R.M."/>
            <person name="Yan G."/>
            <person name="Tu Z.J."/>
            <person name="Fang X."/>
            <person name="James A.A."/>
        </authorList>
    </citation>
    <scope>NUCLEOTIDE SEQUENCE [LARGE SCALE GENOMIC DNA]</scope>
    <source>
        <strain evidence="5">Foshan</strain>
    </source>
</reference>
<evidence type="ECO:0000259" key="3">
    <source>
        <dbReference type="PROSITE" id="PS50158"/>
    </source>
</evidence>
<evidence type="ECO:0000313" key="4">
    <source>
        <dbReference type="EnsemblMetazoa" id="AALFPA23_008696.P11801"/>
    </source>
</evidence>
<dbReference type="InterPro" id="IPR001878">
    <property type="entry name" value="Znf_CCHC"/>
</dbReference>
<sequence length="307" mass="35404">MGLNEFLECVHHYAESEQMSEAELFSSAMHLFTGNALAWFQAMRSQKRFYNWNHLVCELKANFVHPELDAALRMKASQRRQQRNESFQDFYLEMEKIFRAMPAPLSSHEKLDILKRNLRPDYKQVLVFKPVNTLSELMLIGKTIDASKTSIYQKVFGVPKEVSTISSKPAYDGSRKRQQQQQPRDNGNGYKPRVFYYKNSPPSSPKRNRPPLLRFEETGGRPDKNLREKTGIIPKSPQSRQEGIICLSSLVDKHRPPHLGVCYNCGIQGHEHEKCSKPKRVFCVLCGFKGFEASRCPYCLQNGIRSN</sequence>
<reference evidence="4" key="2">
    <citation type="submission" date="2025-05" db="UniProtKB">
        <authorList>
            <consortium name="EnsemblMetazoa"/>
        </authorList>
    </citation>
    <scope>IDENTIFICATION</scope>
    <source>
        <strain evidence="4">Foshan</strain>
    </source>
</reference>
<dbReference type="Proteomes" id="UP000069940">
    <property type="component" value="Unassembled WGS sequence"/>
</dbReference>
<dbReference type="InterPro" id="IPR005162">
    <property type="entry name" value="Retrotrans_gag_dom"/>
</dbReference>
<dbReference type="EnsemblMetazoa" id="AALFPA23_008696.R11801">
    <property type="protein sequence ID" value="AALFPA23_008696.P11801"/>
    <property type="gene ID" value="AALFPA23_008696"/>
</dbReference>
<keyword evidence="1" id="KW-0863">Zinc-finger</keyword>
<proteinExistence type="predicted"/>
<keyword evidence="1" id="KW-0479">Metal-binding</keyword>
<keyword evidence="5" id="KW-1185">Reference proteome</keyword>
<evidence type="ECO:0000313" key="5">
    <source>
        <dbReference type="Proteomes" id="UP000069940"/>
    </source>
</evidence>
<dbReference type="RefSeq" id="XP_062707846.1">
    <property type="nucleotide sequence ID" value="XM_062851862.1"/>
</dbReference>
<organism evidence="4 5">
    <name type="scientific">Aedes albopictus</name>
    <name type="common">Asian tiger mosquito</name>
    <name type="synonym">Stegomyia albopicta</name>
    <dbReference type="NCBI Taxonomy" id="7160"/>
    <lineage>
        <taxon>Eukaryota</taxon>
        <taxon>Metazoa</taxon>
        <taxon>Ecdysozoa</taxon>
        <taxon>Arthropoda</taxon>
        <taxon>Hexapoda</taxon>
        <taxon>Insecta</taxon>
        <taxon>Pterygota</taxon>
        <taxon>Neoptera</taxon>
        <taxon>Endopterygota</taxon>
        <taxon>Diptera</taxon>
        <taxon>Nematocera</taxon>
        <taxon>Culicoidea</taxon>
        <taxon>Culicidae</taxon>
        <taxon>Culicinae</taxon>
        <taxon>Aedini</taxon>
        <taxon>Aedes</taxon>
        <taxon>Stegomyia</taxon>
    </lineage>
</organism>
<feature type="domain" description="CCHC-type" evidence="3">
    <location>
        <begin position="262"/>
        <end position="277"/>
    </location>
</feature>
<keyword evidence="1" id="KW-0862">Zinc</keyword>
<feature type="compositionally biased region" description="Basic and acidic residues" evidence="2">
    <location>
        <begin position="214"/>
        <end position="230"/>
    </location>
</feature>
<dbReference type="SUPFAM" id="SSF57756">
    <property type="entry name" value="Retrovirus zinc finger-like domains"/>
    <property type="match status" value="1"/>
</dbReference>
<protein>
    <recommendedName>
        <fullName evidence="3">CCHC-type domain-containing protein</fullName>
    </recommendedName>
</protein>
<name>A0ABM1YFI8_AEDAL</name>
<dbReference type="PANTHER" id="PTHR33223:SF6">
    <property type="entry name" value="CCHC-TYPE DOMAIN-CONTAINING PROTEIN"/>
    <property type="match status" value="1"/>
</dbReference>
<dbReference type="PANTHER" id="PTHR33223">
    <property type="entry name" value="CCHC-TYPE DOMAIN-CONTAINING PROTEIN"/>
    <property type="match status" value="1"/>
</dbReference>
<evidence type="ECO:0000256" key="1">
    <source>
        <dbReference type="PROSITE-ProRule" id="PRU00047"/>
    </source>
</evidence>
<dbReference type="Pfam" id="PF03732">
    <property type="entry name" value="Retrotrans_gag"/>
    <property type="match status" value="1"/>
</dbReference>
<dbReference type="InterPro" id="IPR036875">
    <property type="entry name" value="Znf_CCHC_sf"/>
</dbReference>
<dbReference type="PROSITE" id="PS50158">
    <property type="entry name" value="ZF_CCHC"/>
    <property type="match status" value="1"/>
</dbReference>
<dbReference type="GeneID" id="134288114"/>
<evidence type="ECO:0000256" key="2">
    <source>
        <dbReference type="SAM" id="MobiDB-lite"/>
    </source>
</evidence>
<feature type="region of interest" description="Disordered" evidence="2">
    <location>
        <begin position="166"/>
        <end position="236"/>
    </location>
</feature>
<accession>A0ABM1YFI8</accession>